<organism evidence="1 2">
    <name type="scientific">Cichorium intybus</name>
    <name type="common">Chicory</name>
    <dbReference type="NCBI Taxonomy" id="13427"/>
    <lineage>
        <taxon>Eukaryota</taxon>
        <taxon>Viridiplantae</taxon>
        <taxon>Streptophyta</taxon>
        <taxon>Embryophyta</taxon>
        <taxon>Tracheophyta</taxon>
        <taxon>Spermatophyta</taxon>
        <taxon>Magnoliopsida</taxon>
        <taxon>eudicotyledons</taxon>
        <taxon>Gunneridae</taxon>
        <taxon>Pentapetalae</taxon>
        <taxon>asterids</taxon>
        <taxon>campanulids</taxon>
        <taxon>Asterales</taxon>
        <taxon>Asteraceae</taxon>
        <taxon>Cichorioideae</taxon>
        <taxon>Cichorieae</taxon>
        <taxon>Cichoriinae</taxon>
        <taxon>Cichorium</taxon>
    </lineage>
</organism>
<dbReference type="EMBL" id="CM042015">
    <property type="protein sequence ID" value="KAI3708336.1"/>
    <property type="molecule type" value="Genomic_DNA"/>
</dbReference>
<comment type="caution">
    <text evidence="1">The sequence shown here is derived from an EMBL/GenBank/DDBJ whole genome shotgun (WGS) entry which is preliminary data.</text>
</comment>
<evidence type="ECO:0000313" key="2">
    <source>
        <dbReference type="Proteomes" id="UP001055811"/>
    </source>
</evidence>
<name>A0ACB9AEE4_CICIN</name>
<gene>
    <name evidence="1" type="ORF">L2E82_37503</name>
</gene>
<sequence length="85" mass="9273">MLFSTKTEPVKKLPGRPAPGNELTNEFNVLEAGLWNAVSLNKGCYKGQETISRLITYDGIKQKLWGIQLSSLVDPGSPITVKGIN</sequence>
<protein>
    <submittedName>
        <fullName evidence="1">Uncharacterized protein</fullName>
    </submittedName>
</protein>
<reference evidence="2" key="1">
    <citation type="journal article" date="2022" name="Mol. Ecol. Resour.">
        <title>The genomes of chicory, endive, great burdock and yacon provide insights into Asteraceae palaeo-polyploidization history and plant inulin production.</title>
        <authorList>
            <person name="Fan W."/>
            <person name="Wang S."/>
            <person name="Wang H."/>
            <person name="Wang A."/>
            <person name="Jiang F."/>
            <person name="Liu H."/>
            <person name="Zhao H."/>
            <person name="Xu D."/>
            <person name="Zhang Y."/>
        </authorList>
    </citation>
    <scope>NUCLEOTIDE SEQUENCE [LARGE SCALE GENOMIC DNA]</scope>
    <source>
        <strain evidence="2">cv. Punajuju</strain>
    </source>
</reference>
<accession>A0ACB9AEE4</accession>
<dbReference type="Proteomes" id="UP001055811">
    <property type="component" value="Linkage Group LG07"/>
</dbReference>
<evidence type="ECO:0000313" key="1">
    <source>
        <dbReference type="EMBL" id="KAI3708336.1"/>
    </source>
</evidence>
<reference evidence="1 2" key="2">
    <citation type="journal article" date="2022" name="Mol. Ecol. Resour.">
        <title>The genomes of chicory, endive, great burdock and yacon provide insights into Asteraceae paleo-polyploidization history and plant inulin production.</title>
        <authorList>
            <person name="Fan W."/>
            <person name="Wang S."/>
            <person name="Wang H."/>
            <person name="Wang A."/>
            <person name="Jiang F."/>
            <person name="Liu H."/>
            <person name="Zhao H."/>
            <person name="Xu D."/>
            <person name="Zhang Y."/>
        </authorList>
    </citation>
    <scope>NUCLEOTIDE SEQUENCE [LARGE SCALE GENOMIC DNA]</scope>
    <source>
        <strain evidence="2">cv. Punajuju</strain>
        <tissue evidence="1">Leaves</tissue>
    </source>
</reference>
<keyword evidence="2" id="KW-1185">Reference proteome</keyword>
<proteinExistence type="predicted"/>